<evidence type="ECO:0000313" key="2">
    <source>
        <dbReference type="Proteomes" id="UP001152798"/>
    </source>
</evidence>
<dbReference type="Proteomes" id="UP001152798">
    <property type="component" value="Chromosome 5"/>
</dbReference>
<dbReference type="EMBL" id="OV725081">
    <property type="protein sequence ID" value="CAH1402443.1"/>
    <property type="molecule type" value="Genomic_DNA"/>
</dbReference>
<protein>
    <submittedName>
        <fullName evidence="1">Uncharacterized protein</fullName>
    </submittedName>
</protein>
<keyword evidence="2" id="KW-1185">Reference proteome</keyword>
<name>A0A9P0MPF9_NEZVI</name>
<organism evidence="1 2">
    <name type="scientific">Nezara viridula</name>
    <name type="common">Southern green stink bug</name>
    <name type="synonym">Cimex viridulus</name>
    <dbReference type="NCBI Taxonomy" id="85310"/>
    <lineage>
        <taxon>Eukaryota</taxon>
        <taxon>Metazoa</taxon>
        <taxon>Ecdysozoa</taxon>
        <taxon>Arthropoda</taxon>
        <taxon>Hexapoda</taxon>
        <taxon>Insecta</taxon>
        <taxon>Pterygota</taxon>
        <taxon>Neoptera</taxon>
        <taxon>Paraneoptera</taxon>
        <taxon>Hemiptera</taxon>
        <taxon>Heteroptera</taxon>
        <taxon>Panheteroptera</taxon>
        <taxon>Pentatomomorpha</taxon>
        <taxon>Pentatomoidea</taxon>
        <taxon>Pentatomidae</taxon>
        <taxon>Pentatominae</taxon>
        <taxon>Nezara</taxon>
    </lineage>
</organism>
<dbReference type="AlphaFoldDB" id="A0A9P0MPF9"/>
<reference evidence="1" key="1">
    <citation type="submission" date="2022-01" db="EMBL/GenBank/DDBJ databases">
        <authorList>
            <person name="King R."/>
        </authorList>
    </citation>
    <scope>NUCLEOTIDE SEQUENCE</scope>
</reference>
<accession>A0A9P0MPF9</accession>
<proteinExistence type="predicted"/>
<evidence type="ECO:0000313" key="1">
    <source>
        <dbReference type="EMBL" id="CAH1402443.1"/>
    </source>
</evidence>
<sequence length="161" mass="18396">MEHLTTLLSLERMVPARSNLEPIEMHCIFLANQPVASTGLILFAIFKPAALQRDHKVELFPPISGPFNSIVNSGYWHAIYEETCFMDMRRSLSKDQEGSFHPKSLFPGGRSSCRIVTLSGTLSPFTPRVGSVKCYVHAFKTLIRERFQWVPRSFYHHDNDL</sequence>
<gene>
    <name evidence="1" type="ORF">NEZAVI_LOCUS11263</name>
</gene>